<dbReference type="EMBL" id="MHKE01000004">
    <property type="protein sequence ID" value="OGY84829.1"/>
    <property type="molecule type" value="Genomic_DNA"/>
</dbReference>
<dbReference type="Gene3D" id="3.30.1380.10">
    <property type="match status" value="1"/>
</dbReference>
<evidence type="ECO:0000259" key="2">
    <source>
        <dbReference type="Pfam" id="PF13539"/>
    </source>
</evidence>
<dbReference type="AlphaFoldDB" id="A0A1G2B894"/>
<evidence type="ECO:0000256" key="1">
    <source>
        <dbReference type="SAM" id="Phobius"/>
    </source>
</evidence>
<protein>
    <recommendedName>
        <fullName evidence="2">Peptidase M15C domain-containing protein</fullName>
    </recommendedName>
</protein>
<dbReference type="InterPro" id="IPR009045">
    <property type="entry name" value="Zn_M74/Hedgehog-like"/>
</dbReference>
<dbReference type="InterPro" id="IPR039561">
    <property type="entry name" value="Peptidase_M15C"/>
</dbReference>
<organism evidence="3 4">
    <name type="scientific">Candidatus Kerfeldbacteria bacterium RIFCSPLOWO2_01_FULL_48_11</name>
    <dbReference type="NCBI Taxonomy" id="1798543"/>
    <lineage>
        <taxon>Bacteria</taxon>
        <taxon>Candidatus Kerfeldiibacteriota</taxon>
    </lineage>
</organism>
<feature type="domain" description="Peptidase M15C" evidence="2">
    <location>
        <begin position="328"/>
        <end position="406"/>
    </location>
</feature>
<comment type="caution">
    <text evidence="3">The sequence shown here is derived from an EMBL/GenBank/DDBJ whole genome shotgun (WGS) entry which is preliminary data.</text>
</comment>
<dbReference type="Pfam" id="PF13539">
    <property type="entry name" value="Peptidase_M15_4"/>
    <property type="match status" value="1"/>
</dbReference>
<reference evidence="3 4" key="1">
    <citation type="journal article" date="2016" name="Nat. Commun.">
        <title>Thousands of microbial genomes shed light on interconnected biogeochemical processes in an aquifer system.</title>
        <authorList>
            <person name="Anantharaman K."/>
            <person name="Brown C.T."/>
            <person name="Hug L.A."/>
            <person name="Sharon I."/>
            <person name="Castelle C.J."/>
            <person name="Probst A.J."/>
            <person name="Thomas B.C."/>
            <person name="Singh A."/>
            <person name="Wilkins M.J."/>
            <person name="Karaoz U."/>
            <person name="Brodie E.L."/>
            <person name="Williams K.H."/>
            <person name="Hubbard S.S."/>
            <person name="Banfield J.F."/>
        </authorList>
    </citation>
    <scope>NUCLEOTIDE SEQUENCE [LARGE SCALE GENOMIC DNA]</scope>
</reference>
<dbReference type="STRING" id="1798543.A2898_03895"/>
<dbReference type="GO" id="GO:0008233">
    <property type="term" value="F:peptidase activity"/>
    <property type="evidence" value="ECO:0007669"/>
    <property type="project" value="InterPro"/>
</dbReference>
<keyword evidence="1" id="KW-0472">Membrane</keyword>
<keyword evidence="1" id="KW-1133">Transmembrane helix</keyword>
<feature type="transmembrane region" description="Helical" evidence="1">
    <location>
        <begin position="146"/>
        <end position="169"/>
    </location>
</feature>
<evidence type="ECO:0000313" key="3">
    <source>
        <dbReference type="EMBL" id="OGY84829.1"/>
    </source>
</evidence>
<sequence length="418" mass="44666">MKLLKITSLSGFFLVVLVFGALTPLIPAAAQQPFTACDQINPAFQPGTCQFAGDTCGNKQGCHCNVAPNDSLCCYDPGAFPPGDRCYSKNGGQRNDNVSAAPADVSSVAIEPVKADISFIPQITLPGSKFIAGQEIAVSGNTLGEWIAAVYVFFVSACSIVATVMMMYGGYKYVISFGSAQKMSDAQDQIVSAMVGLALSLGAYMILLTISPNLVKFKTLSIPPVQPILQGLATAGQDPSEDYGEGDMCLLLSYAYMDNTFTLLASKDAEEAMRANLVQVNFASHTVSVHMLAAAAFTAVDQEIGTILSDTGYEIYRAETFNWRKIGGSEKMSLHSFGIAIDINPENNPFCPAWAGQVKDPDQAKICADGGLISDIPGSVIDVFRRHNFQWGGGWTSVKDPMHFEWRGGPCFGGTSIF</sequence>
<gene>
    <name evidence="3" type="ORF">A2898_03895</name>
</gene>
<evidence type="ECO:0000313" key="4">
    <source>
        <dbReference type="Proteomes" id="UP000179164"/>
    </source>
</evidence>
<proteinExistence type="predicted"/>
<feature type="transmembrane region" description="Helical" evidence="1">
    <location>
        <begin position="190"/>
        <end position="210"/>
    </location>
</feature>
<dbReference type="SUPFAM" id="SSF55166">
    <property type="entry name" value="Hedgehog/DD-peptidase"/>
    <property type="match status" value="1"/>
</dbReference>
<keyword evidence="1" id="KW-0812">Transmembrane</keyword>
<accession>A0A1G2B894</accession>
<name>A0A1G2B894_9BACT</name>
<dbReference type="Proteomes" id="UP000179164">
    <property type="component" value="Unassembled WGS sequence"/>
</dbReference>